<accession>A0A450RUI0</accession>
<reference evidence="2" key="1">
    <citation type="submission" date="2019-02" db="EMBL/GenBank/DDBJ databases">
        <authorList>
            <person name="Gruber-Vodicka R. H."/>
            <person name="Seah K. B. B."/>
        </authorList>
    </citation>
    <scope>NUCLEOTIDE SEQUENCE</scope>
    <source>
        <strain evidence="2">BECK_DK47</strain>
    </source>
</reference>
<gene>
    <name evidence="2" type="ORF">BECKDK2373B_GA0170837_100319</name>
</gene>
<feature type="region of interest" description="Disordered" evidence="1">
    <location>
        <begin position="31"/>
        <end position="54"/>
    </location>
</feature>
<feature type="compositionally biased region" description="Low complexity" evidence="1">
    <location>
        <begin position="33"/>
        <end position="50"/>
    </location>
</feature>
<evidence type="ECO:0000313" key="2">
    <source>
        <dbReference type="EMBL" id="VFJ42821.1"/>
    </source>
</evidence>
<name>A0A450RUI0_9GAMM</name>
<dbReference type="AlphaFoldDB" id="A0A450RUI0"/>
<sequence>MALVFARHYRTPYSTCADECNEKTNTFTASLLGNPNPGSSASDPGSGASPLPRSQAELGNQRRLNIAYHVIPAGRCRDPVPGTVTGFGCGLGRAKYSVDTLFGFGSDSNICVVAVALRLRLSQGGNRAPGAFRKSPPRYGASGKEWVNISPAWARVFSVISTPPSILAISRTRSSPVRAVSAVFVESSATCFCTFTW</sequence>
<dbReference type="EMBL" id="CAADEX010000003">
    <property type="protein sequence ID" value="VFJ42821.1"/>
    <property type="molecule type" value="Genomic_DNA"/>
</dbReference>
<proteinExistence type="predicted"/>
<protein>
    <submittedName>
        <fullName evidence="2">Uncharacterized protein</fullName>
    </submittedName>
</protein>
<organism evidence="2">
    <name type="scientific">Candidatus Kentrum sp. DK</name>
    <dbReference type="NCBI Taxonomy" id="2126562"/>
    <lineage>
        <taxon>Bacteria</taxon>
        <taxon>Pseudomonadati</taxon>
        <taxon>Pseudomonadota</taxon>
        <taxon>Gammaproteobacteria</taxon>
        <taxon>Candidatus Kentrum</taxon>
    </lineage>
</organism>
<evidence type="ECO:0000256" key="1">
    <source>
        <dbReference type="SAM" id="MobiDB-lite"/>
    </source>
</evidence>